<dbReference type="Proteomes" id="UP000006671">
    <property type="component" value="Unassembled WGS sequence"/>
</dbReference>
<dbReference type="SUPFAM" id="SSF52540">
    <property type="entry name" value="P-loop containing nucleoside triphosphate hydrolases"/>
    <property type="match status" value="1"/>
</dbReference>
<keyword evidence="6" id="KW-0342">GTP-binding</keyword>
<accession>D2VIL7</accession>
<gene>
    <name evidence="10" type="ORF">NAEGRDRAFT_80103</name>
</gene>
<evidence type="ECO:0000256" key="6">
    <source>
        <dbReference type="ARBA" id="ARBA00023134"/>
    </source>
</evidence>
<dbReference type="NCBIfam" id="TIGR00231">
    <property type="entry name" value="small_GTP"/>
    <property type="match status" value="1"/>
</dbReference>
<keyword evidence="9" id="KW-0636">Prenylation</keyword>
<comment type="subcellular location">
    <subcellularLocation>
        <location evidence="1">Cell membrane</location>
        <topology evidence="1">Lipid-anchor</topology>
        <orientation evidence="1">Cytoplasmic side</orientation>
    </subcellularLocation>
</comment>
<dbReference type="PANTHER" id="PTHR24072">
    <property type="entry name" value="RHO FAMILY GTPASE"/>
    <property type="match status" value="1"/>
</dbReference>
<keyword evidence="7" id="KW-0472">Membrane</keyword>
<keyword evidence="8" id="KW-0449">Lipoprotein</keyword>
<dbReference type="GO" id="GO:0003924">
    <property type="term" value="F:GTPase activity"/>
    <property type="evidence" value="ECO:0007669"/>
    <property type="project" value="InterPro"/>
</dbReference>
<keyword evidence="11" id="KW-1185">Reference proteome</keyword>
<protein>
    <submittedName>
        <fullName evidence="10">Rho family small GTPase</fullName>
    </submittedName>
</protein>
<comment type="similarity">
    <text evidence="2">Belongs to the small GTPase superfamily. Rho family.</text>
</comment>
<keyword evidence="5" id="KW-0547">Nucleotide-binding</keyword>
<dbReference type="InterPro" id="IPR027417">
    <property type="entry name" value="P-loop_NTPase"/>
</dbReference>
<proteinExistence type="inferred from homology"/>
<name>D2VIL7_NAEGR</name>
<dbReference type="GO" id="GO:0005525">
    <property type="term" value="F:GTP binding"/>
    <property type="evidence" value="ECO:0007669"/>
    <property type="project" value="UniProtKB-KW"/>
</dbReference>
<dbReference type="PROSITE" id="PS51420">
    <property type="entry name" value="RHO"/>
    <property type="match status" value="1"/>
</dbReference>
<keyword evidence="4" id="KW-0488">Methylation</keyword>
<evidence type="ECO:0000256" key="9">
    <source>
        <dbReference type="ARBA" id="ARBA00023289"/>
    </source>
</evidence>
<keyword evidence="3" id="KW-1003">Cell membrane</keyword>
<dbReference type="GO" id="GO:0005886">
    <property type="term" value="C:plasma membrane"/>
    <property type="evidence" value="ECO:0007669"/>
    <property type="project" value="UniProtKB-SubCell"/>
</dbReference>
<dbReference type="FunFam" id="3.40.50.300:FF:000983">
    <property type="entry name" value="Rho family GTPase"/>
    <property type="match status" value="1"/>
</dbReference>
<dbReference type="InterPro" id="IPR001806">
    <property type="entry name" value="Small_GTPase"/>
</dbReference>
<organism evidence="11">
    <name type="scientific">Naegleria gruberi</name>
    <name type="common">Amoeba</name>
    <dbReference type="NCBI Taxonomy" id="5762"/>
    <lineage>
        <taxon>Eukaryota</taxon>
        <taxon>Discoba</taxon>
        <taxon>Heterolobosea</taxon>
        <taxon>Tetramitia</taxon>
        <taxon>Eutetramitia</taxon>
        <taxon>Vahlkampfiidae</taxon>
        <taxon>Naegleria</taxon>
    </lineage>
</organism>
<sequence length="180" mass="20033">MGKKDSKVKVVAVGDGAVGKTCLLMVYVNNEFPEEYIPTVFENYDTNVKHKGNNITLSVWDTAGQEDYDELRHLSFTFCNCFLVCFAVTNKTSFNNISTKWIPEIKNFSAKTPFILVGTKGDMRGKNSDADVVSYAEAEKLAKDIGAVCYIESSARTRKGVDEVFQKAIDINVKKGCEIM</sequence>
<dbReference type="Gene3D" id="3.40.50.300">
    <property type="entry name" value="P-loop containing nucleotide triphosphate hydrolases"/>
    <property type="match status" value="1"/>
</dbReference>
<dbReference type="SMART" id="SM00175">
    <property type="entry name" value="RAB"/>
    <property type="match status" value="1"/>
</dbReference>
<evidence type="ECO:0000313" key="11">
    <source>
        <dbReference type="Proteomes" id="UP000006671"/>
    </source>
</evidence>
<dbReference type="VEuPathDB" id="AmoebaDB:NAEGRDRAFT_80103"/>
<dbReference type="InParanoid" id="D2VIL7"/>
<evidence type="ECO:0000256" key="2">
    <source>
        <dbReference type="ARBA" id="ARBA00010142"/>
    </source>
</evidence>
<dbReference type="InterPro" id="IPR005225">
    <property type="entry name" value="Small_GTP-bd"/>
</dbReference>
<dbReference type="SMART" id="SM00174">
    <property type="entry name" value="RHO"/>
    <property type="match status" value="1"/>
</dbReference>
<reference evidence="10 11" key="1">
    <citation type="journal article" date="2010" name="Cell">
        <title>The genome of Naegleria gruberi illuminates early eukaryotic versatility.</title>
        <authorList>
            <person name="Fritz-Laylin L.K."/>
            <person name="Prochnik S.E."/>
            <person name="Ginger M.L."/>
            <person name="Dacks J.B."/>
            <person name="Carpenter M.L."/>
            <person name="Field M.C."/>
            <person name="Kuo A."/>
            <person name="Paredez A."/>
            <person name="Chapman J."/>
            <person name="Pham J."/>
            <person name="Shu S."/>
            <person name="Neupane R."/>
            <person name="Cipriano M."/>
            <person name="Mancuso J."/>
            <person name="Tu H."/>
            <person name="Salamov A."/>
            <person name="Lindquist E."/>
            <person name="Shapiro H."/>
            <person name="Lucas S."/>
            <person name="Grigoriev I.V."/>
            <person name="Cande W.Z."/>
            <person name="Fulton C."/>
            <person name="Rokhsar D.S."/>
            <person name="Dawson S.C."/>
        </authorList>
    </citation>
    <scope>NUCLEOTIDE SEQUENCE [LARGE SCALE GENOMIC DNA]</scope>
    <source>
        <strain evidence="10 11">NEG-M</strain>
    </source>
</reference>
<evidence type="ECO:0000256" key="7">
    <source>
        <dbReference type="ARBA" id="ARBA00023136"/>
    </source>
</evidence>
<dbReference type="PRINTS" id="PR00449">
    <property type="entry name" value="RASTRNSFRMNG"/>
</dbReference>
<dbReference type="EMBL" id="GG738874">
    <property type="protein sequence ID" value="EFC43292.1"/>
    <property type="molecule type" value="Genomic_DNA"/>
</dbReference>
<evidence type="ECO:0000256" key="1">
    <source>
        <dbReference type="ARBA" id="ARBA00004342"/>
    </source>
</evidence>
<dbReference type="Pfam" id="PF00071">
    <property type="entry name" value="Ras"/>
    <property type="match status" value="1"/>
</dbReference>
<evidence type="ECO:0000256" key="4">
    <source>
        <dbReference type="ARBA" id="ARBA00022481"/>
    </source>
</evidence>
<dbReference type="PROSITE" id="PS51419">
    <property type="entry name" value="RAB"/>
    <property type="match status" value="1"/>
</dbReference>
<dbReference type="CDD" id="cd00157">
    <property type="entry name" value="Rho"/>
    <property type="match status" value="1"/>
</dbReference>
<dbReference type="SMART" id="SM00173">
    <property type="entry name" value="RAS"/>
    <property type="match status" value="1"/>
</dbReference>
<dbReference type="STRING" id="5762.D2VIL7"/>
<dbReference type="PROSITE" id="PS51421">
    <property type="entry name" value="RAS"/>
    <property type="match status" value="1"/>
</dbReference>
<dbReference type="InterPro" id="IPR003578">
    <property type="entry name" value="Small_GTPase_Rho"/>
</dbReference>
<evidence type="ECO:0000313" key="10">
    <source>
        <dbReference type="EMBL" id="EFC43292.1"/>
    </source>
</evidence>
<evidence type="ECO:0000256" key="5">
    <source>
        <dbReference type="ARBA" id="ARBA00022741"/>
    </source>
</evidence>
<evidence type="ECO:0000256" key="8">
    <source>
        <dbReference type="ARBA" id="ARBA00023288"/>
    </source>
</evidence>
<dbReference type="GO" id="GO:0007264">
    <property type="term" value="P:small GTPase-mediated signal transduction"/>
    <property type="evidence" value="ECO:0007669"/>
    <property type="project" value="InterPro"/>
</dbReference>
<dbReference type="GeneID" id="8861967"/>
<evidence type="ECO:0000256" key="3">
    <source>
        <dbReference type="ARBA" id="ARBA00022475"/>
    </source>
</evidence>
<dbReference type="OrthoDB" id="8830751at2759"/>
<dbReference type="RefSeq" id="XP_002676036.1">
    <property type="nucleotide sequence ID" value="XM_002675990.1"/>
</dbReference>
<dbReference type="KEGG" id="ngr:NAEGRDRAFT_80103"/>
<dbReference type="AlphaFoldDB" id="D2VIL7"/>
<dbReference type="eggNOG" id="KOG0393">
    <property type="taxonomic scope" value="Eukaryota"/>
</dbReference>